<organism evidence="1 2">
    <name type="scientific">Striga hermonthica</name>
    <name type="common">Purple witchweed</name>
    <name type="synonym">Buchnera hermonthica</name>
    <dbReference type="NCBI Taxonomy" id="68872"/>
    <lineage>
        <taxon>Eukaryota</taxon>
        <taxon>Viridiplantae</taxon>
        <taxon>Streptophyta</taxon>
        <taxon>Embryophyta</taxon>
        <taxon>Tracheophyta</taxon>
        <taxon>Spermatophyta</taxon>
        <taxon>Magnoliopsida</taxon>
        <taxon>eudicotyledons</taxon>
        <taxon>Gunneridae</taxon>
        <taxon>Pentapetalae</taxon>
        <taxon>asterids</taxon>
        <taxon>lamiids</taxon>
        <taxon>Lamiales</taxon>
        <taxon>Orobanchaceae</taxon>
        <taxon>Buchnereae</taxon>
        <taxon>Striga</taxon>
    </lineage>
</organism>
<proteinExistence type="predicted"/>
<name>A0A9N7NGV3_STRHE</name>
<evidence type="ECO:0000313" key="2">
    <source>
        <dbReference type="Proteomes" id="UP001153555"/>
    </source>
</evidence>
<sequence>MEDWSAPPASTSSGSAVGSRRRCAAAEEYGRGDPASCTGRSCGSCTAGVIADCVALCCCPCGVVSILALAFLKLPWAVARRCIAGRRGGSRRRRVLEGNSGKAAAAAAANAASDIVAAAIGGGAMDGDFGAEIRAEDVWLELCEVGHLGFGRVSFTGVHEQGQMWKVT</sequence>
<dbReference type="AlphaFoldDB" id="A0A9N7NGV3"/>
<dbReference type="OrthoDB" id="689054at2759"/>
<dbReference type="Proteomes" id="UP001153555">
    <property type="component" value="Unassembled WGS sequence"/>
</dbReference>
<evidence type="ECO:0000313" key="1">
    <source>
        <dbReference type="EMBL" id="CAA0828521.1"/>
    </source>
</evidence>
<accession>A0A9N7NGV3</accession>
<reference evidence="1" key="1">
    <citation type="submission" date="2019-12" db="EMBL/GenBank/DDBJ databases">
        <authorList>
            <person name="Scholes J."/>
        </authorList>
    </citation>
    <scope>NUCLEOTIDE SEQUENCE</scope>
</reference>
<dbReference type="EMBL" id="CACSLK010027752">
    <property type="protein sequence ID" value="CAA0828521.1"/>
    <property type="molecule type" value="Genomic_DNA"/>
</dbReference>
<dbReference type="PANTHER" id="PTHR33264:SF6">
    <property type="entry name" value="OS01G0638800 PROTEIN"/>
    <property type="match status" value="1"/>
</dbReference>
<protein>
    <submittedName>
        <fullName evidence="1">Uncharacterized protein</fullName>
    </submittedName>
</protein>
<keyword evidence="2" id="KW-1185">Reference proteome</keyword>
<comment type="caution">
    <text evidence="1">The sequence shown here is derived from an EMBL/GenBank/DDBJ whole genome shotgun (WGS) entry which is preliminary data.</text>
</comment>
<dbReference type="PANTHER" id="PTHR33264">
    <property type="entry name" value="EXPRESSED PROTEIN"/>
    <property type="match status" value="1"/>
</dbReference>
<gene>
    <name evidence="1" type="ORF">SHERM_24216</name>
</gene>